<evidence type="ECO:0000313" key="4">
    <source>
        <dbReference type="Proteomes" id="UP000006790"/>
    </source>
</evidence>
<evidence type="ECO:0000259" key="1">
    <source>
        <dbReference type="Pfam" id="PF04179"/>
    </source>
</evidence>
<feature type="domain" description="Rit1 N-terminal" evidence="2">
    <location>
        <begin position="17"/>
        <end position="296"/>
    </location>
</feature>
<dbReference type="Proteomes" id="UP000006790">
    <property type="component" value="Chromosome 4"/>
</dbReference>
<dbReference type="GO" id="GO:0019988">
    <property type="term" value="P:charged-tRNA amino acid modification"/>
    <property type="evidence" value="ECO:0007669"/>
    <property type="project" value="EnsemblFungi"/>
</dbReference>
<dbReference type="PANTHER" id="PTHR31811:SF0">
    <property type="entry name" value="TRNA A64-2'-O-RIBOSYLPHOSPHATE TRANSFERASE"/>
    <property type="match status" value="1"/>
</dbReference>
<dbReference type="FunCoup" id="G8JSC9">
    <property type="interactions" value="57"/>
</dbReference>
<dbReference type="InterPro" id="IPR007306">
    <property type="entry name" value="Rit1"/>
</dbReference>
<dbReference type="Pfam" id="PF17184">
    <property type="entry name" value="Rit1_C"/>
    <property type="match status" value="1"/>
</dbReference>
<dbReference type="AlphaFoldDB" id="G8JSC9"/>
<sequence length="480" mass="54522">MEDESGLDTLKQIKKEIRRDCTSLRNRLQSVFYDSKFIANEVLPMFPNYPLVPNERCGLWYCNPGKYEQTCYFKSTDGHTNQWDFSTRRLNFHILSKMAEAGGIIIVDSTRRGKKMPDALSKTIPIWCAVLNNLMLDYKGKEDSIPSLFCPPGTVSKLEFDGIHSKVPDLVEKLKKLNIISGEELYNMFQGKVLRPFWVYPGSPLLDTSRDIFTGEVLGNVWQSEQNSIPVILCTASYQCQDGEDKHHGFTYVQGAADDHELWANGLNPEIFWKNIEFLGDPDKSEFELEDFVQRIGRTEKLTAQSNKQSDRESSSSFIKVDEITKNLYLGTVAEGIALTENIEKELKSKYSLCIICSQSVTAKADCNCERIKVYPINNNSKKSSRDLRVALIEISGLIKQHITDQLPILICCNTGKDISIGIMLTALCQHYDLQWHLEEQETVNKTIVKKHLARIITKLSGININPSRSTLKNVNAFLL</sequence>
<protein>
    <recommendedName>
        <fullName evidence="5">Initiator tRNA phosphoribosyl transferase</fullName>
    </recommendedName>
</protein>
<dbReference type="KEGG" id="erc:Ecym_4623"/>
<keyword evidence="4" id="KW-1185">Reference proteome</keyword>
<dbReference type="InterPro" id="IPR029021">
    <property type="entry name" value="Prot-tyrosine_phosphatase-like"/>
</dbReference>
<evidence type="ECO:0008006" key="5">
    <source>
        <dbReference type="Google" id="ProtNLM"/>
    </source>
</evidence>
<feature type="domain" description="Rit1 DUSP-like" evidence="1">
    <location>
        <begin position="375"/>
        <end position="479"/>
    </location>
</feature>
<dbReference type="GeneID" id="11470180"/>
<dbReference type="Pfam" id="PF04179">
    <property type="entry name" value="Init_tRNA_PT"/>
    <property type="match status" value="1"/>
</dbReference>
<dbReference type="GO" id="GO:0005737">
    <property type="term" value="C:cytoplasm"/>
    <property type="evidence" value="ECO:0007669"/>
    <property type="project" value="TreeGrafter"/>
</dbReference>
<reference evidence="4" key="1">
    <citation type="journal article" date="2012" name="G3 (Bethesda)">
        <title>Pichia sorbitophila, an interspecies yeast hybrid reveals early steps of genome resolution following polyploidization.</title>
        <authorList>
            <person name="Leh Louis V."/>
            <person name="Despons L."/>
            <person name="Friedrich A."/>
            <person name="Martin T."/>
            <person name="Durrens P."/>
            <person name="Casaregola S."/>
            <person name="Neuveglise C."/>
            <person name="Fairhead C."/>
            <person name="Marck C."/>
            <person name="Cruz J.A."/>
            <person name="Straub M.L."/>
            <person name="Kugler V."/>
            <person name="Sacerdot C."/>
            <person name="Uzunov Z."/>
            <person name="Thierry A."/>
            <person name="Weiss S."/>
            <person name="Bleykasten C."/>
            <person name="De Montigny J."/>
            <person name="Jacques N."/>
            <person name="Jung P."/>
            <person name="Lemaire M."/>
            <person name="Mallet S."/>
            <person name="Morel G."/>
            <person name="Richard G.F."/>
            <person name="Sarkar A."/>
            <person name="Savel G."/>
            <person name="Schacherer J."/>
            <person name="Seret M.L."/>
            <person name="Talla E."/>
            <person name="Samson G."/>
            <person name="Jubin C."/>
            <person name="Poulain J."/>
            <person name="Vacherie B."/>
            <person name="Barbe V."/>
            <person name="Pelletier E."/>
            <person name="Sherman D.J."/>
            <person name="Westhof E."/>
            <person name="Weissenbach J."/>
            <person name="Baret P.V."/>
            <person name="Wincker P."/>
            <person name="Gaillardin C."/>
            <person name="Dujon B."/>
            <person name="Souciet J.L."/>
        </authorList>
    </citation>
    <scope>NUCLEOTIDE SEQUENCE [LARGE SCALE GENOMIC DNA]</scope>
    <source>
        <strain evidence="4">CBS 270.75 / DBVPG 7215 / KCTC 17166 / NRRL Y-17582</strain>
    </source>
</reference>
<evidence type="ECO:0000313" key="3">
    <source>
        <dbReference type="EMBL" id="AET39651.1"/>
    </source>
</evidence>
<gene>
    <name evidence="3" type="ordered locus">Ecym_4623</name>
</gene>
<dbReference type="InParanoid" id="G8JSC9"/>
<dbReference type="InterPro" id="IPR033421">
    <property type="entry name" value="Rit1_DUSP-like"/>
</dbReference>
<name>G8JSC9_ERECY</name>
<dbReference type="PIRSF" id="PIRSF007747">
    <property type="entry name" value="Ribosyl_Ptfrase"/>
    <property type="match status" value="1"/>
</dbReference>
<dbReference type="STRING" id="931890.G8JSC9"/>
<dbReference type="InterPro" id="IPR033449">
    <property type="entry name" value="Rit1_N"/>
</dbReference>
<dbReference type="eggNOG" id="KOG2634">
    <property type="taxonomic scope" value="Eukaryota"/>
</dbReference>
<organism evidence="3 4">
    <name type="scientific">Eremothecium cymbalariae (strain CBS 270.75 / DBVPG 7215 / KCTC 17166 / NRRL Y-17582)</name>
    <name type="common">Yeast</name>
    <dbReference type="NCBI Taxonomy" id="931890"/>
    <lineage>
        <taxon>Eukaryota</taxon>
        <taxon>Fungi</taxon>
        <taxon>Dikarya</taxon>
        <taxon>Ascomycota</taxon>
        <taxon>Saccharomycotina</taxon>
        <taxon>Saccharomycetes</taxon>
        <taxon>Saccharomycetales</taxon>
        <taxon>Saccharomycetaceae</taxon>
        <taxon>Eremothecium</taxon>
    </lineage>
</organism>
<dbReference type="OrthoDB" id="45256at2759"/>
<evidence type="ECO:0000259" key="2">
    <source>
        <dbReference type="Pfam" id="PF17184"/>
    </source>
</evidence>
<dbReference type="PANTHER" id="PTHR31811">
    <property type="entry name" value="TRNA A64-2'-O-RIBOSYLPHOSPHATE TRANSFERASE"/>
    <property type="match status" value="1"/>
</dbReference>
<dbReference type="Gene3D" id="3.90.190.10">
    <property type="entry name" value="Protein tyrosine phosphatase superfamily"/>
    <property type="match status" value="1"/>
</dbReference>
<dbReference type="OMA" id="PVFWANQ"/>
<accession>G8JSC9</accession>
<dbReference type="RefSeq" id="XP_003646468.1">
    <property type="nucleotide sequence ID" value="XM_003646420.1"/>
</dbReference>
<dbReference type="GO" id="GO:0043399">
    <property type="term" value="F:tRNA adenosine(64)-2'-O-ribosylphosphate transferase activity"/>
    <property type="evidence" value="ECO:0007669"/>
    <property type="project" value="InterPro"/>
</dbReference>
<dbReference type="HOGENOM" id="CLU_027654_1_1_1"/>
<dbReference type="EMBL" id="CP002500">
    <property type="protein sequence ID" value="AET39651.1"/>
    <property type="molecule type" value="Genomic_DNA"/>
</dbReference>
<proteinExistence type="predicted"/>